<proteinExistence type="predicted"/>
<dbReference type="AlphaFoldDB" id="A0A6P1M2Q0"/>
<name>A0A6P1M2Q0_9BACT</name>
<sequence>MKKIVIGAAALVTAFGAAAQTEPFNLSLTPDVAVHDRITEIRGITLSLWGENPQHSFALGLVNGTTGNSAGLSVGILNYADGYKGLQWGVVNHTEGDFTGWQGGPFAGLLGSAVNYAGGTMKGLQVGGVNMTGNLTGLQVGLVNYTKGSGPGIQIGLVNMMPENIWFDNLPEELAPAMILVNWRF</sequence>
<dbReference type="EMBL" id="CP047593">
    <property type="protein sequence ID" value="QHI68107.1"/>
    <property type="molecule type" value="Genomic_DNA"/>
</dbReference>
<dbReference type="Proteomes" id="UP000464954">
    <property type="component" value="Chromosome"/>
</dbReference>
<protein>
    <submittedName>
        <fullName evidence="2">Uncharacterized protein</fullName>
    </submittedName>
</protein>
<feature type="signal peptide" evidence="1">
    <location>
        <begin position="1"/>
        <end position="19"/>
    </location>
</feature>
<dbReference type="NCBIfam" id="NF047436">
    <property type="entry name" value="LA_2272_repeat"/>
    <property type="match status" value="1"/>
</dbReference>
<evidence type="ECO:0000256" key="1">
    <source>
        <dbReference type="SAM" id="SignalP"/>
    </source>
</evidence>
<reference evidence="2 3" key="1">
    <citation type="submission" date="2020-01" db="EMBL/GenBank/DDBJ databases">
        <title>Ponticoccus aerotolerans gen. nov., sp. nov., an anaerobic bacterium and proposal of Ponticoccusceae fam. nov., Ponticoccusles ord. nov. and Ponticoccuse classis nov. in the phylum Kiritimatiellaeota.</title>
        <authorList>
            <person name="Zhou L.Y."/>
            <person name="Du Z.J."/>
        </authorList>
    </citation>
    <scope>NUCLEOTIDE SEQUENCE [LARGE SCALE GENOMIC DNA]</scope>
    <source>
        <strain evidence="2 3">S-5007</strain>
    </source>
</reference>
<gene>
    <name evidence="2" type="ORF">GT409_01110</name>
</gene>
<keyword evidence="3" id="KW-1185">Reference proteome</keyword>
<dbReference type="RefSeq" id="WP_160626141.1">
    <property type="nucleotide sequence ID" value="NZ_CP047593.1"/>
</dbReference>
<feature type="chain" id="PRO_5026768477" evidence="1">
    <location>
        <begin position="20"/>
        <end position="185"/>
    </location>
</feature>
<dbReference type="KEGG" id="taer:GT409_01110"/>
<dbReference type="InterPro" id="IPR058093">
    <property type="entry name" value="LA_2272-like"/>
</dbReference>
<organism evidence="2 3">
    <name type="scientific">Tichowtungia aerotolerans</name>
    <dbReference type="NCBI Taxonomy" id="2697043"/>
    <lineage>
        <taxon>Bacteria</taxon>
        <taxon>Pseudomonadati</taxon>
        <taxon>Kiritimatiellota</taxon>
        <taxon>Tichowtungiia</taxon>
        <taxon>Tichowtungiales</taxon>
        <taxon>Tichowtungiaceae</taxon>
        <taxon>Tichowtungia</taxon>
    </lineage>
</organism>
<evidence type="ECO:0000313" key="2">
    <source>
        <dbReference type="EMBL" id="QHI68107.1"/>
    </source>
</evidence>
<evidence type="ECO:0000313" key="3">
    <source>
        <dbReference type="Proteomes" id="UP000464954"/>
    </source>
</evidence>
<accession>A0A6P1M2Q0</accession>
<keyword evidence="1" id="KW-0732">Signal</keyword>